<keyword evidence="3" id="KW-1185">Reference proteome</keyword>
<feature type="region of interest" description="Disordered" evidence="1">
    <location>
        <begin position="1"/>
        <end position="28"/>
    </location>
</feature>
<evidence type="ECO:0000313" key="2">
    <source>
        <dbReference type="EMBL" id="MPC14776.1"/>
    </source>
</evidence>
<sequence>MHLRNQRGEAADLSEPEQHQRHPPPGPLNLTSLFMFWSRHMPKMPPPAHPTLRSCARAPGGWSSPPSRPHHALEVKVTPCGCVAVT</sequence>
<dbReference type="Proteomes" id="UP000324222">
    <property type="component" value="Unassembled WGS sequence"/>
</dbReference>
<evidence type="ECO:0000256" key="1">
    <source>
        <dbReference type="SAM" id="MobiDB-lite"/>
    </source>
</evidence>
<accession>A0A5B7D2Q1</accession>
<dbReference type="AlphaFoldDB" id="A0A5B7D2Q1"/>
<dbReference type="EMBL" id="VSRR010000378">
    <property type="protein sequence ID" value="MPC14776.1"/>
    <property type="molecule type" value="Genomic_DNA"/>
</dbReference>
<reference evidence="2 3" key="1">
    <citation type="submission" date="2019-05" db="EMBL/GenBank/DDBJ databases">
        <title>Another draft genome of Portunus trituberculatus and its Hox gene families provides insights of decapod evolution.</title>
        <authorList>
            <person name="Jeong J.-H."/>
            <person name="Song I."/>
            <person name="Kim S."/>
            <person name="Choi T."/>
            <person name="Kim D."/>
            <person name="Ryu S."/>
            <person name="Kim W."/>
        </authorList>
    </citation>
    <scope>NUCLEOTIDE SEQUENCE [LARGE SCALE GENOMIC DNA]</scope>
    <source>
        <tissue evidence="2">Muscle</tissue>
    </source>
</reference>
<gene>
    <name evidence="2" type="ORF">E2C01_007552</name>
</gene>
<feature type="compositionally biased region" description="Basic and acidic residues" evidence="1">
    <location>
        <begin position="1"/>
        <end position="20"/>
    </location>
</feature>
<protein>
    <submittedName>
        <fullName evidence="2">Uncharacterized protein</fullName>
    </submittedName>
</protein>
<organism evidence="2 3">
    <name type="scientific">Portunus trituberculatus</name>
    <name type="common">Swimming crab</name>
    <name type="synonym">Neptunus trituberculatus</name>
    <dbReference type="NCBI Taxonomy" id="210409"/>
    <lineage>
        <taxon>Eukaryota</taxon>
        <taxon>Metazoa</taxon>
        <taxon>Ecdysozoa</taxon>
        <taxon>Arthropoda</taxon>
        <taxon>Crustacea</taxon>
        <taxon>Multicrustacea</taxon>
        <taxon>Malacostraca</taxon>
        <taxon>Eumalacostraca</taxon>
        <taxon>Eucarida</taxon>
        <taxon>Decapoda</taxon>
        <taxon>Pleocyemata</taxon>
        <taxon>Brachyura</taxon>
        <taxon>Eubrachyura</taxon>
        <taxon>Portunoidea</taxon>
        <taxon>Portunidae</taxon>
        <taxon>Portuninae</taxon>
        <taxon>Portunus</taxon>
    </lineage>
</organism>
<evidence type="ECO:0000313" key="3">
    <source>
        <dbReference type="Proteomes" id="UP000324222"/>
    </source>
</evidence>
<name>A0A5B7D2Q1_PORTR</name>
<proteinExistence type="predicted"/>
<comment type="caution">
    <text evidence="2">The sequence shown here is derived from an EMBL/GenBank/DDBJ whole genome shotgun (WGS) entry which is preliminary data.</text>
</comment>
<feature type="region of interest" description="Disordered" evidence="1">
    <location>
        <begin position="47"/>
        <end position="71"/>
    </location>
</feature>